<dbReference type="PANTHER" id="PTHR38436">
    <property type="entry name" value="POLYKETIDE CYCLASE SNOAL-LIKE DOMAIN"/>
    <property type="match status" value="1"/>
</dbReference>
<dbReference type="Gene3D" id="3.10.450.50">
    <property type="match status" value="1"/>
</dbReference>
<organism evidence="1 2">
    <name type="scientific">Mycolicibacterium fluoranthenivorans</name>
    <dbReference type="NCBI Taxonomy" id="258505"/>
    <lineage>
        <taxon>Bacteria</taxon>
        <taxon>Bacillati</taxon>
        <taxon>Actinomycetota</taxon>
        <taxon>Actinomycetes</taxon>
        <taxon>Mycobacteriales</taxon>
        <taxon>Mycobacteriaceae</taxon>
        <taxon>Mycolicibacterium</taxon>
    </lineage>
</organism>
<dbReference type="AlphaFoldDB" id="A0A1G4VN83"/>
<dbReference type="Proteomes" id="UP000199707">
    <property type="component" value="Unassembled WGS sequence"/>
</dbReference>
<dbReference type="RefSeq" id="WP_170847132.1">
    <property type="nucleotide sequence ID" value="NZ_FMUB01000002.1"/>
</dbReference>
<dbReference type="Pfam" id="PF07366">
    <property type="entry name" value="SnoaL"/>
    <property type="match status" value="1"/>
</dbReference>
<dbReference type="GO" id="GO:0030638">
    <property type="term" value="P:polyketide metabolic process"/>
    <property type="evidence" value="ECO:0007669"/>
    <property type="project" value="InterPro"/>
</dbReference>
<dbReference type="InterPro" id="IPR032710">
    <property type="entry name" value="NTF2-like_dom_sf"/>
</dbReference>
<sequence length="136" mass="15544">MGDEQERLRSLYESYLDACNKYDFTRMSTFYASPISINDTPTDPTRVTEQFVPLVSAFPDWQWEVRHELVEGDLVALHFSVAGTHLGTFRGIAATGRRVVTSEFTLYRVEGDKFTHVWDITDMDAVLEQITGTETQ</sequence>
<gene>
    <name evidence="1" type="ORF">SAMN02799620_01427</name>
</gene>
<reference evidence="2" key="1">
    <citation type="submission" date="2016-10" db="EMBL/GenBank/DDBJ databases">
        <authorList>
            <person name="Varghese N."/>
            <person name="Submissions S."/>
        </authorList>
    </citation>
    <scope>NUCLEOTIDE SEQUENCE [LARGE SCALE GENOMIC DNA]</scope>
    <source>
        <strain evidence="2">UNC267MFSha1.1M11</strain>
    </source>
</reference>
<dbReference type="InterPro" id="IPR009959">
    <property type="entry name" value="Cyclase_SnoaL-like"/>
</dbReference>
<name>A0A1G4VN83_9MYCO</name>
<evidence type="ECO:0000313" key="2">
    <source>
        <dbReference type="Proteomes" id="UP000199707"/>
    </source>
</evidence>
<dbReference type="SUPFAM" id="SSF54427">
    <property type="entry name" value="NTF2-like"/>
    <property type="match status" value="1"/>
</dbReference>
<dbReference type="STRING" id="1502745.SAMN02799620_01427"/>
<dbReference type="EMBL" id="FMUB01000002">
    <property type="protein sequence ID" value="SCX09321.1"/>
    <property type="molecule type" value="Genomic_DNA"/>
</dbReference>
<evidence type="ECO:0000313" key="1">
    <source>
        <dbReference type="EMBL" id="SCX09321.1"/>
    </source>
</evidence>
<protein>
    <submittedName>
        <fullName evidence="1">Predicted ester cyclase</fullName>
    </submittedName>
</protein>
<proteinExistence type="predicted"/>
<dbReference type="PANTHER" id="PTHR38436:SF1">
    <property type="entry name" value="ESTER CYCLASE"/>
    <property type="match status" value="1"/>
</dbReference>
<accession>A0A1G4VN83</accession>